<protein>
    <submittedName>
        <fullName evidence="3">MBL fold metallo-hydrolase</fullName>
    </submittedName>
</protein>
<dbReference type="PANTHER" id="PTHR42951">
    <property type="entry name" value="METALLO-BETA-LACTAMASE DOMAIN-CONTAINING"/>
    <property type="match status" value="1"/>
</dbReference>
<dbReference type="EMBL" id="QZFU01000036">
    <property type="protein sequence ID" value="RJO70899.1"/>
    <property type="molecule type" value="Genomic_DNA"/>
</dbReference>
<evidence type="ECO:0000313" key="3">
    <source>
        <dbReference type="EMBL" id="RJO70899.1"/>
    </source>
</evidence>
<keyword evidence="1" id="KW-0732">Signal</keyword>
<evidence type="ECO:0000259" key="2">
    <source>
        <dbReference type="SMART" id="SM00849"/>
    </source>
</evidence>
<dbReference type="InterPro" id="IPR036866">
    <property type="entry name" value="RibonucZ/Hydroxyglut_hydro"/>
</dbReference>
<dbReference type="OrthoDB" id="2273115at2"/>
<keyword evidence="3" id="KW-0378">Hydrolase</keyword>
<dbReference type="SMART" id="SM00849">
    <property type="entry name" value="Lactamase_B"/>
    <property type="match status" value="1"/>
</dbReference>
<dbReference type="RefSeq" id="WP_120043956.1">
    <property type="nucleotide sequence ID" value="NZ_QZFU01000036.1"/>
</dbReference>
<name>A0A3A4KEL7_9NOCA</name>
<accession>A0A3A4KEL7</accession>
<dbReference type="Proteomes" id="UP000266677">
    <property type="component" value="Unassembled WGS sequence"/>
</dbReference>
<dbReference type="SUPFAM" id="SSF56281">
    <property type="entry name" value="Metallo-hydrolase/oxidoreductase"/>
    <property type="match status" value="1"/>
</dbReference>
<proteinExistence type="predicted"/>
<feature type="signal peptide" evidence="1">
    <location>
        <begin position="1"/>
        <end position="20"/>
    </location>
</feature>
<feature type="chain" id="PRO_5039290448" evidence="1">
    <location>
        <begin position="21"/>
        <end position="303"/>
    </location>
</feature>
<sequence length="303" mass="31636">MRFGKGMAALAAIGIAAATASCGSNDSNGTEKSGNELRWTAIRANEAGFDRAPVILTAGAESVLVDGGFTLSDGKALADRINTIGQPLSTVFVTSSDPDYYFGLRPVTSAFPQAKVLAPEDVVAAVHGNVEGKIATWSPQLGDNGPRAVADVVIAQPSAQTALTVGGHTLDIVRADNLGDRYYLWSQDLRAIFGGNLVASGEHLFIADLPASAQRKQWIANLDTMIARDPKIVVAGHAPAGADNGIAALRFTRDYLLAFNEAEAAAGNSADLIAAMKQRYPGLPGESSLELSAKVVKGEMQWG</sequence>
<evidence type="ECO:0000313" key="4">
    <source>
        <dbReference type="Proteomes" id="UP000266677"/>
    </source>
</evidence>
<comment type="caution">
    <text evidence="3">The sequence shown here is derived from an EMBL/GenBank/DDBJ whole genome shotgun (WGS) entry which is preliminary data.</text>
</comment>
<feature type="domain" description="Metallo-beta-lactamase" evidence="2">
    <location>
        <begin position="50"/>
        <end position="237"/>
    </location>
</feature>
<dbReference type="PROSITE" id="PS51257">
    <property type="entry name" value="PROKAR_LIPOPROTEIN"/>
    <property type="match status" value="1"/>
</dbReference>
<evidence type="ECO:0000256" key="1">
    <source>
        <dbReference type="SAM" id="SignalP"/>
    </source>
</evidence>
<dbReference type="InterPro" id="IPR050855">
    <property type="entry name" value="NDM-1-like"/>
</dbReference>
<gene>
    <name evidence="3" type="ORF">D5S18_27345</name>
</gene>
<dbReference type="InterPro" id="IPR001279">
    <property type="entry name" value="Metallo-B-lactamas"/>
</dbReference>
<dbReference type="PANTHER" id="PTHR42951:SF14">
    <property type="entry name" value="METALLO-BETA-LACTAMASE SUPERFAMILY PROTEIN"/>
    <property type="match status" value="1"/>
</dbReference>
<keyword evidence="4" id="KW-1185">Reference proteome</keyword>
<dbReference type="GO" id="GO:0016787">
    <property type="term" value="F:hydrolase activity"/>
    <property type="evidence" value="ECO:0007669"/>
    <property type="project" value="UniProtKB-KW"/>
</dbReference>
<organism evidence="3 4">
    <name type="scientific">Nocardia panacis</name>
    <dbReference type="NCBI Taxonomy" id="2340916"/>
    <lineage>
        <taxon>Bacteria</taxon>
        <taxon>Bacillati</taxon>
        <taxon>Actinomycetota</taxon>
        <taxon>Actinomycetes</taxon>
        <taxon>Mycobacteriales</taxon>
        <taxon>Nocardiaceae</taxon>
        <taxon>Nocardia</taxon>
    </lineage>
</organism>
<dbReference type="AlphaFoldDB" id="A0A3A4KEL7"/>
<dbReference type="Gene3D" id="3.60.15.10">
    <property type="entry name" value="Ribonuclease Z/Hydroxyacylglutathione hydrolase-like"/>
    <property type="match status" value="1"/>
</dbReference>
<dbReference type="Pfam" id="PF00753">
    <property type="entry name" value="Lactamase_B"/>
    <property type="match status" value="1"/>
</dbReference>
<reference evidence="3 4" key="1">
    <citation type="submission" date="2018-09" db="EMBL/GenBank/DDBJ databases">
        <title>YIM PH21274 draft genome.</title>
        <authorList>
            <person name="Miao C."/>
        </authorList>
    </citation>
    <scope>NUCLEOTIDE SEQUENCE [LARGE SCALE GENOMIC DNA]</scope>
    <source>
        <strain evidence="3 4">YIM PH 21724</strain>
    </source>
</reference>